<organism evidence="2 3">
    <name type="scientific">Arcicella rigui</name>
    <dbReference type="NCBI Taxonomy" id="797020"/>
    <lineage>
        <taxon>Bacteria</taxon>
        <taxon>Pseudomonadati</taxon>
        <taxon>Bacteroidota</taxon>
        <taxon>Cytophagia</taxon>
        <taxon>Cytophagales</taxon>
        <taxon>Flectobacillaceae</taxon>
        <taxon>Arcicella</taxon>
    </lineage>
</organism>
<proteinExistence type="predicted"/>
<protein>
    <submittedName>
        <fullName evidence="2">Uncharacterized protein</fullName>
    </submittedName>
</protein>
<dbReference type="RefSeq" id="WP_323295844.1">
    <property type="nucleotide sequence ID" value="NZ_JAYFUM010000006.1"/>
</dbReference>
<dbReference type="Proteomes" id="UP001302949">
    <property type="component" value="Unassembled WGS sequence"/>
</dbReference>
<evidence type="ECO:0000313" key="3">
    <source>
        <dbReference type="Proteomes" id="UP001302949"/>
    </source>
</evidence>
<gene>
    <name evidence="2" type="ORF">VB248_06025</name>
</gene>
<sequence>MKAQLTGLILLLGTFATQAQENAKVNIGGTRFTYPLIEKWITEYKKTYPKADVQLASKTGDPVTIQIIAYRAEPSAFGDEKIITPVSRFALLPVGNPSTPLAEKALKKGVKKEELKKYFLEDPEDALEQDKDAPKYQVYTRASKVCSSISFAKYLGDDAENIVGKGITGDDKNLLEAIKKDPNGITYNNLGYLYNLQTREPLKDFAIFPIDLNSNGKLDKEEQIYSNLDRLISYIEKNPNTQAIPTENVYFITNKSTENTELKRFVNWTQHEGQAFVKEFGFIGLGADNDNKSAYLDSNSTYKVNK</sequence>
<dbReference type="SUPFAM" id="SSF53850">
    <property type="entry name" value="Periplasmic binding protein-like II"/>
    <property type="match status" value="1"/>
</dbReference>
<evidence type="ECO:0000256" key="1">
    <source>
        <dbReference type="SAM" id="SignalP"/>
    </source>
</evidence>
<comment type="caution">
    <text evidence="2">The sequence shown here is derived from an EMBL/GenBank/DDBJ whole genome shotgun (WGS) entry which is preliminary data.</text>
</comment>
<feature type="signal peptide" evidence="1">
    <location>
        <begin position="1"/>
        <end position="19"/>
    </location>
</feature>
<accession>A0ABU5Q7R0</accession>
<reference evidence="2 3" key="1">
    <citation type="submission" date="2023-12" db="EMBL/GenBank/DDBJ databases">
        <title>Novel species of the genus Arcicella isolated from rivers.</title>
        <authorList>
            <person name="Lu H."/>
        </authorList>
    </citation>
    <scope>NUCLEOTIDE SEQUENCE [LARGE SCALE GENOMIC DNA]</scope>
    <source>
        <strain evidence="2 3">KCTC 23307</strain>
    </source>
</reference>
<dbReference type="Gene3D" id="3.40.190.10">
    <property type="entry name" value="Periplasmic binding protein-like II"/>
    <property type="match status" value="2"/>
</dbReference>
<evidence type="ECO:0000313" key="2">
    <source>
        <dbReference type="EMBL" id="MEA5138677.1"/>
    </source>
</evidence>
<name>A0ABU5Q7R0_9BACT</name>
<dbReference type="EMBL" id="JAYFUM010000006">
    <property type="protein sequence ID" value="MEA5138677.1"/>
    <property type="molecule type" value="Genomic_DNA"/>
</dbReference>
<keyword evidence="1" id="KW-0732">Signal</keyword>
<keyword evidence="3" id="KW-1185">Reference proteome</keyword>
<feature type="chain" id="PRO_5046708529" evidence="1">
    <location>
        <begin position="20"/>
        <end position="306"/>
    </location>
</feature>